<evidence type="ECO:0000256" key="11">
    <source>
        <dbReference type="SAM" id="Phobius"/>
    </source>
</evidence>
<dbReference type="InterPro" id="IPR007657">
    <property type="entry name" value="Glycosyltransferase_61"/>
</dbReference>
<evidence type="ECO:0000256" key="7">
    <source>
        <dbReference type="ARBA" id="ARBA00040944"/>
    </source>
</evidence>
<dbReference type="PANTHER" id="PTHR20961">
    <property type="entry name" value="GLYCOSYLTRANSFERASE"/>
    <property type="match status" value="1"/>
</dbReference>
<gene>
    <name evidence="13" type="primary">XYLT</name>
    <name evidence="13" type="ORF">TR104384</name>
</gene>
<evidence type="ECO:0000256" key="9">
    <source>
        <dbReference type="ARBA" id="ARBA00048317"/>
    </source>
</evidence>
<comment type="catalytic activity">
    <reaction evidence="10">
        <text>L-threonyl-[protein] + UDP-N-acetyl-alpha-D-glucosamine = 3-O-(N-acetyl-beta-D-glucosaminyl)-L-threonyl-[protein] + UDP + H(+)</text>
        <dbReference type="Rhea" id="RHEA:48908"/>
        <dbReference type="Rhea" id="RHEA-COMP:11060"/>
        <dbReference type="Rhea" id="RHEA-COMP:12252"/>
        <dbReference type="ChEBI" id="CHEBI:15378"/>
        <dbReference type="ChEBI" id="CHEBI:30013"/>
        <dbReference type="ChEBI" id="CHEBI:57705"/>
        <dbReference type="ChEBI" id="CHEBI:58223"/>
        <dbReference type="ChEBI" id="CHEBI:90840"/>
        <dbReference type="EC" id="2.4.1.255"/>
    </reaction>
</comment>
<evidence type="ECO:0000256" key="5">
    <source>
        <dbReference type="ARBA" id="ARBA00022824"/>
    </source>
</evidence>
<keyword evidence="11" id="KW-0472">Membrane</keyword>
<evidence type="ECO:0000256" key="10">
    <source>
        <dbReference type="ARBA" id="ARBA00049432"/>
    </source>
</evidence>
<feature type="domain" description="Glycosyltransferase 61 catalytic" evidence="12">
    <location>
        <begin position="320"/>
        <end position="452"/>
    </location>
</feature>
<dbReference type="AlphaFoldDB" id="A0A0X3PRQ1"/>
<comment type="catalytic activity">
    <reaction evidence="9">
        <text>L-seryl-[protein] + UDP-N-acetyl-alpha-D-glucosamine = 3-O-(N-acetyl-beta-D-glucosaminyl)-L-seryl-[protein] + UDP + H(+)</text>
        <dbReference type="Rhea" id="RHEA:48904"/>
        <dbReference type="Rhea" id="RHEA-COMP:9863"/>
        <dbReference type="Rhea" id="RHEA-COMP:12251"/>
        <dbReference type="ChEBI" id="CHEBI:15378"/>
        <dbReference type="ChEBI" id="CHEBI:29999"/>
        <dbReference type="ChEBI" id="CHEBI:57705"/>
        <dbReference type="ChEBI" id="CHEBI:58223"/>
        <dbReference type="ChEBI" id="CHEBI:90838"/>
        <dbReference type="EC" id="2.4.1.255"/>
    </reaction>
</comment>
<proteinExistence type="predicted"/>
<evidence type="ECO:0000256" key="6">
    <source>
        <dbReference type="ARBA" id="ARBA00023180"/>
    </source>
</evidence>
<sequence length="525" mass="59998">MDYASAFRTLPYRFLPRCMPRTFSSRLGAWLCLLLLIFAFNVLVNKFFWGSSTDQLYTLDKKDQLVKDLQRSDSDKTKPRARKDDAFYEYFHPPVEICATVISYGAFMVEFKRLLINTTNIEGKIGGEDYRSVMFQSEESEYVKLSSDTFAVECSVLHNIDNLVQFPRSHFPEFLGATQRAKFSASITKSFGKTPLVKAVFLVKRFEYVNLHHCTTEWYNTYLGVRRLGLRPQDVHVLLIDAHPAAILDNVWAALFGGFSRIGEYRSSVFTQKPTMLPSIPDPEGDPKKPRSRLILADRAVWSPPGYHSPMTRLRTPYIHLIEEFRDHFLTSHGLEVTPVVPLAAGENPSHSRCRPRLVVILRRNYVSHPRQRTVGRKFANEQEILYHLQNATVSLPSGEMVPLLDSVVGVQLDLLSMQEQLKFTGNADILLGVHGAGMTHAMYMPHQSAVVELFPMASAGKNFDFEAIARWKDHVYVPWRKSTPETELTEEALRIPPFVLLELVTEAISKFQRKFIHCTYQSEG</sequence>
<dbReference type="InterPro" id="IPR049625">
    <property type="entry name" value="Glyco_transf_61_cat"/>
</dbReference>
<evidence type="ECO:0000256" key="1">
    <source>
        <dbReference type="ARBA" id="ARBA00011970"/>
    </source>
</evidence>
<keyword evidence="5" id="KW-0256">Endoplasmic reticulum</keyword>
<feature type="transmembrane region" description="Helical" evidence="11">
    <location>
        <begin position="27"/>
        <end position="49"/>
    </location>
</feature>
<dbReference type="Pfam" id="PF04577">
    <property type="entry name" value="Glyco_transf_61"/>
    <property type="match status" value="1"/>
</dbReference>
<dbReference type="PANTHER" id="PTHR20961:SF148">
    <property type="entry name" value="EGF DOMAIN-SPECIFIC O-LINKED N-ACETYLGLUCOSAMINE TRANSFERASE"/>
    <property type="match status" value="1"/>
</dbReference>
<keyword evidence="11" id="KW-0812">Transmembrane</keyword>
<keyword evidence="6" id="KW-0325">Glycoprotein</keyword>
<accession>A0A0X3PRQ1</accession>
<evidence type="ECO:0000259" key="12">
    <source>
        <dbReference type="Pfam" id="PF04577"/>
    </source>
</evidence>
<organism evidence="13">
    <name type="scientific">Schistocephalus solidus</name>
    <name type="common">Tapeworm</name>
    <dbReference type="NCBI Taxonomy" id="70667"/>
    <lineage>
        <taxon>Eukaryota</taxon>
        <taxon>Metazoa</taxon>
        <taxon>Spiralia</taxon>
        <taxon>Lophotrochozoa</taxon>
        <taxon>Platyhelminthes</taxon>
        <taxon>Cestoda</taxon>
        <taxon>Eucestoda</taxon>
        <taxon>Diphyllobothriidea</taxon>
        <taxon>Diphyllobothriidae</taxon>
        <taxon>Schistocephalus</taxon>
    </lineage>
</organism>
<evidence type="ECO:0000256" key="4">
    <source>
        <dbReference type="ARBA" id="ARBA00022729"/>
    </source>
</evidence>
<evidence type="ECO:0000313" key="13">
    <source>
        <dbReference type="EMBL" id="JAP54625.1"/>
    </source>
</evidence>
<protein>
    <recommendedName>
        <fullName evidence="7">EGF domain-specific O-linked N-acetylglucosamine transferase</fullName>
        <ecNumber evidence="1">2.4.1.255</ecNumber>
    </recommendedName>
    <alternativeName>
        <fullName evidence="8">Extracellular O-linked N-acetylglucosamine transferase</fullName>
    </alternativeName>
</protein>
<dbReference type="EC" id="2.4.1.255" evidence="1"/>
<keyword evidence="4" id="KW-0732">Signal</keyword>
<evidence type="ECO:0000256" key="2">
    <source>
        <dbReference type="ARBA" id="ARBA00022676"/>
    </source>
</evidence>
<keyword evidence="3 13" id="KW-0808">Transferase</keyword>
<evidence type="ECO:0000256" key="3">
    <source>
        <dbReference type="ARBA" id="ARBA00022679"/>
    </source>
</evidence>
<keyword evidence="11" id="KW-1133">Transmembrane helix</keyword>
<reference evidence="13" key="1">
    <citation type="submission" date="2016-01" db="EMBL/GenBank/DDBJ databases">
        <title>Reference transcriptome for the parasite Schistocephalus solidus: insights into the molecular evolution of parasitism.</title>
        <authorList>
            <person name="Hebert F.O."/>
            <person name="Grambauer S."/>
            <person name="Barber I."/>
            <person name="Landry C.R."/>
            <person name="Aubin-Horth N."/>
        </authorList>
    </citation>
    <scope>NUCLEOTIDE SEQUENCE</scope>
</reference>
<evidence type="ECO:0000256" key="8">
    <source>
        <dbReference type="ARBA" id="ARBA00042574"/>
    </source>
</evidence>
<dbReference type="GO" id="GO:0097363">
    <property type="term" value="F:protein O-acetylglucosaminyltransferase activity"/>
    <property type="evidence" value="ECO:0007669"/>
    <property type="project" value="UniProtKB-EC"/>
</dbReference>
<name>A0A0X3PRQ1_SCHSO</name>
<dbReference type="EMBL" id="GEEE01008600">
    <property type="protein sequence ID" value="JAP54625.1"/>
    <property type="molecule type" value="Transcribed_RNA"/>
</dbReference>
<keyword evidence="2" id="KW-0328">Glycosyltransferase</keyword>